<dbReference type="HOGENOM" id="CLU_467160_0_0_1"/>
<dbReference type="GO" id="GO:0032039">
    <property type="term" value="C:integrator complex"/>
    <property type="evidence" value="ECO:0007669"/>
    <property type="project" value="TreeGrafter"/>
</dbReference>
<dbReference type="InterPro" id="IPR029307">
    <property type="entry name" value="INT_SG_DDX_CT_C"/>
</dbReference>
<feature type="compositionally biased region" description="Low complexity" evidence="1">
    <location>
        <begin position="187"/>
        <end position="198"/>
    </location>
</feature>
<protein>
    <submittedName>
        <fullName evidence="3">GD16237</fullName>
    </submittedName>
</protein>
<feature type="compositionally biased region" description="Low complexity" evidence="1">
    <location>
        <begin position="426"/>
        <end position="441"/>
    </location>
</feature>
<dbReference type="Proteomes" id="UP000000304">
    <property type="component" value="Chromosome X"/>
</dbReference>
<evidence type="ECO:0000256" key="1">
    <source>
        <dbReference type="SAM" id="MobiDB-lite"/>
    </source>
</evidence>
<feature type="compositionally biased region" description="Low complexity" evidence="1">
    <location>
        <begin position="85"/>
        <end position="125"/>
    </location>
</feature>
<reference evidence="3 4" key="1">
    <citation type="journal article" date="2007" name="Nature">
        <title>Evolution of genes and genomes on the Drosophila phylogeny.</title>
        <authorList>
            <consortium name="Drosophila 12 Genomes Consortium"/>
            <person name="Clark A.G."/>
            <person name="Eisen M.B."/>
            <person name="Smith D.R."/>
            <person name="Bergman C.M."/>
            <person name="Oliver B."/>
            <person name="Markow T.A."/>
            <person name="Kaufman T.C."/>
            <person name="Kellis M."/>
            <person name="Gelbart W."/>
            <person name="Iyer V.N."/>
            <person name="Pollard D.A."/>
            <person name="Sackton T.B."/>
            <person name="Larracuente A.M."/>
            <person name="Singh N.D."/>
            <person name="Abad J.P."/>
            <person name="Abt D.N."/>
            <person name="Adryan B."/>
            <person name="Aguade M."/>
            <person name="Akashi H."/>
            <person name="Anderson W.W."/>
            <person name="Aquadro C.F."/>
            <person name="Ardell D.H."/>
            <person name="Arguello R."/>
            <person name="Artieri C.G."/>
            <person name="Barbash D.A."/>
            <person name="Barker D."/>
            <person name="Barsanti P."/>
            <person name="Batterham P."/>
            <person name="Batzoglou S."/>
            <person name="Begun D."/>
            <person name="Bhutkar A."/>
            <person name="Blanco E."/>
            <person name="Bosak S.A."/>
            <person name="Bradley R.K."/>
            <person name="Brand A.D."/>
            <person name="Brent M.R."/>
            <person name="Brooks A.N."/>
            <person name="Brown R.H."/>
            <person name="Butlin R.K."/>
            <person name="Caggese C."/>
            <person name="Calvi B.R."/>
            <person name="Bernardo de Carvalho A."/>
            <person name="Caspi A."/>
            <person name="Castrezana S."/>
            <person name="Celniker S.E."/>
            <person name="Chang J.L."/>
            <person name="Chapple C."/>
            <person name="Chatterji S."/>
            <person name="Chinwalla A."/>
            <person name="Civetta A."/>
            <person name="Clifton S.W."/>
            <person name="Comeron J.M."/>
            <person name="Costello J.C."/>
            <person name="Coyne J.A."/>
            <person name="Daub J."/>
            <person name="David R.G."/>
            <person name="Delcher A.L."/>
            <person name="Delehaunty K."/>
            <person name="Do C.B."/>
            <person name="Ebling H."/>
            <person name="Edwards K."/>
            <person name="Eickbush T."/>
            <person name="Evans J.D."/>
            <person name="Filipski A."/>
            <person name="Findeiss S."/>
            <person name="Freyhult E."/>
            <person name="Fulton L."/>
            <person name="Fulton R."/>
            <person name="Garcia A.C."/>
            <person name="Gardiner A."/>
            <person name="Garfield D.A."/>
            <person name="Garvin B.E."/>
            <person name="Gibson G."/>
            <person name="Gilbert D."/>
            <person name="Gnerre S."/>
            <person name="Godfrey J."/>
            <person name="Good R."/>
            <person name="Gotea V."/>
            <person name="Gravely B."/>
            <person name="Greenberg A.J."/>
            <person name="Griffiths-Jones S."/>
            <person name="Gross S."/>
            <person name="Guigo R."/>
            <person name="Gustafson E.A."/>
            <person name="Haerty W."/>
            <person name="Hahn M.W."/>
            <person name="Halligan D.L."/>
            <person name="Halpern A.L."/>
            <person name="Halter G.M."/>
            <person name="Han M.V."/>
            <person name="Heger A."/>
            <person name="Hillier L."/>
            <person name="Hinrichs A.S."/>
            <person name="Holmes I."/>
            <person name="Hoskins R.A."/>
            <person name="Hubisz M.J."/>
            <person name="Hultmark D."/>
            <person name="Huntley M.A."/>
            <person name="Jaffe D.B."/>
            <person name="Jagadeeshan S."/>
            <person name="Jeck W.R."/>
            <person name="Johnson J."/>
            <person name="Jones C.D."/>
            <person name="Jordan W.C."/>
            <person name="Karpen G.H."/>
            <person name="Kataoka E."/>
            <person name="Keightley P.D."/>
            <person name="Kheradpour P."/>
            <person name="Kirkness E.F."/>
            <person name="Koerich L.B."/>
            <person name="Kristiansen K."/>
            <person name="Kudrna D."/>
            <person name="Kulathinal R.J."/>
            <person name="Kumar S."/>
            <person name="Kwok R."/>
            <person name="Lander E."/>
            <person name="Langley C.H."/>
            <person name="Lapoint R."/>
            <person name="Lazzaro B.P."/>
            <person name="Lee S.J."/>
            <person name="Levesque L."/>
            <person name="Li R."/>
            <person name="Lin C.F."/>
            <person name="Lin M.F."/>
            <person name="Lindblad-Toh K."/>
            <person name="Llopart A."/>
            <person name="Long M."/>
            <person name="Low L."/>
            <person name="Lozovsky E."/>
            <person name="Lu J."/>
            <person name="Luo M."/>
            <person name="Machado C.A."/>
            <person name="Makalowski W."/>
            <person name="Marzo M."/>
            <person name="Matsuda M."/>
            <person name="Matzkin L."/>
            <person name="McAllister B."/>
            <person name="McBride C.S."/>
            <person name="McKernan B."/>
            <person name="McKernan K."/>
            <person name="Mendez-Lago M."/>
            <person name="Minx P."/>
            <person name="Mollenhauer M.U."/>
            <person name="Montooth K."/>
            <person name="Mount S.M."/>
            <person name="Mu X."/>
            <person name="Myers E."/>
            <person name="Negre B."/>
            <person name="Newfeld S."/>
            <person name="Nielsen R."/>
            <person name="Noor M.A."/>
            <person name="O'Grady P."/>
            <person name="Pachter L."/>
            <person name="Papaceit M."/>
            <person name="Parisi M.J."/>
            <person name="Parisi M."/>
            <person name="Parts L."/>
            <person name="Pedersen J.S."/>
            <person name="Pesole G."/>
            <person name="Phillippy A.M."/>
            <person name="Ponting C.P."/>
            <person name="Pop M."/>
            <person name="Porcelli D."/>
            <person name="Powell J.R."/>
            <person name="Prohaska S."/>
            <person name="Pruitt K."/>
            <person name="Puig M."/>
            <person name="Quesneville H."/>
            <person name="Ram K.R."/>
            <person name="Rand D."/>
            <person name="Rasmussen M.D."/>
            <person name="Reed L.K."/>
            <person name="Reenan R."/>
            <person name="Reily A."/>
            <person name="Remington K.A."/>
            <person name="Rieger T.T."/>
            <person name="Ritchie M.G."/>
            <person name="Robin C."/>
            <person name="Rogers Y.H."/>
            <person name="Rohde C."/>
            <person name="Rozas J."/>
            <person name="Rubenfield M.J."/>
            <person name="Ruiz A."/>
            <person name="Russo S."/>
            <person name="Salzberg S.L."/>
            <person name="Sanchez-Gracia A."/>
            <person name="Saranga D.J."/>
            <person name="Sato H."/>
            <person name="Schaeffer S.W."/>
            <person name="Schatz M.C."/>
            <person name="Schlenke T."/>
            <person name="Schwartz R."/>
            <person name="Segarra C."/>
            <person name="Singh R.S."/>
            <person name="Sirot L."/>
            <person name="Sirota M."/>
            <person name="Sisneros N.B."/>
            <person name="Smith C.D."/>
            <person name="Smith T.F."/>
            <person name="Spieth J."/>
            <person name="Stage D.E."/>
            <person name="Stark A."/>
            <person name="Stephan W."/>
            <person name="Strausberg R.L."/>
            <person name="Strempel S."/>
            <person name="Sturgill D."/>
            <person name="Sutton G."/>
            <person name="Sutton G.G."/>
            <person name="Tao W."/>
            <person name="Teichmann S."/>
            <person name="Tobari Y.N."/>
            <person name="Tomimura Y."/>
            <person name="Tsolas J.M."/>
            <person name="Valente V.L."/>
            <person name="Venter E."/>
            <person name="Venter J.C."/>
            <person name="Vicario S."/>
            <person name="Vieira F.G."/>
            <person name="Vilella A.J."/>
            <person name="Villasante A."/>
            <person name="Walenz B."/>
            <person name="Wang J."/>
            <person name="Wasserman M."/>
            <person name="Watts T."/>
            <person name="Wilson D."/>
            <person name="Wilson R.K."/>
            <person name="Wing R.A."/>
            <person name="Wolfner M.F."/>
            <person name="Wong A."/>
            <person name="Wong G.K."/>
            <person name="Wu C.I."/>
            <person name="Wu G."/>
            <person name="Yamamoto D."/>
            <person name="Yang H.P."/>
            <person name="Yang S.P."/>
            <person name="Yorke J.A."/>
            <person name="Yoshida K."/>
            <person name="Zdobnov E."/>
            <person name="Zhang P."/>
            <person name="Zhang Y."/>
            <person name="Zimin A.V."/>
            <person name="Baldwin J."/>
            <person name="Abdouelleil A."/>
            <person name="Abdulkadir J."/>
            <person name="Abebe A."/>
            <person name="Abera B."/>
            <person name="Abreu J."/>
            <person name="Acer S.C."/>
            <person name="Aftuck L."/>
            <person name="Alexander A."/>
            <person name="An P."/>
            <person name="Anderson E."/>
            <person name="Anderson S."/>
            <person name="Arachi H."/>
            <person name="Azer M."/>
            <person name="Bachantsang P."/>
            <person name="Barry A."/>
            <person name="Bayul T."/>
            <person name="Berlin A."/>
            <person name="Bessette D."/>
            <person name="Bloom T."/>
            <person name="Blye J."/>
            <person name="Boguslavskiy L."/>
            <person name="Bonnet C."/>
            <person name="Boukhgalter B."/>
            <person name="Bourzgui I."/>
            <person name="Brown A."/>
            <person name="Cahill P."/>
            <person name="Channer S."/>
            <person name="Cheshatsang Y."/>
            <person name="Chuda L."/>
            <person name="Citroen M."/>
            <person name="Collymore A."/>
            <person name="Cooke P."/>
            <person name="Costello M."/>
            <person name="D'Aco K."/>
            <person name="Daza R."/>
            <person name="De Haan G."/>
            <person name="DeGray S."/>
            <person name="DeMaso C."/>
            <person name="Dhargay N."/>
            <person name="Dooley K."/>
            <person name="Dooley E."/>
            <person name="Doricent M."/>
            <person name="Dorje P."/>
            <person name="Dorjee K."/>
            <person name="Dupes A."/>
            <person name="Elong R."/>
            <person name="Falk J."/>
            <person name="Farina A."/>
            <person name="Faro S."/>
            <person name="Ferguson D."/>
            <person name="Fisher S."/>
            <person name="Foley C.D."/>
            <person name="Franke A."/>
            <person name="Friedrich D."/>
            <person name="Gadbois L."/>
            <person name="Gearin G."/>
            <person name="Gearin C.R."/>
            <person name="Giannoukos G."/>
            <person name="Goode T."/>
            <person name="Graham J."/>
            <person name="Grandbois E."/>
            <person name="Grewal S."/>
            <person name="Gyaltsen K."/>
            <person name="Hafez N."/>
            <person name="Hagos B."/>
            <person name="Hall J."/>
            <person name="Henson C."/>
            <person name="Hollinger A."/>
            <person name="Honan T."/>
            <person name="Huard M.D."/>
            <person name="Hughes L."/>
            <person name="Hurhula B."/>
            <person name="Husby M.E."/>
            <person name="Kamat A."/>
            <person name="Kanga B."/>
            <person name="Kashin S."/>
            <person name="Khazanovich D."/>
            <person name="Kisner P."/>
            <person name="Lance K."/>
            <person name="Lara M."/>
            <person name="Lee W."/>
            <person name="Lennon N."/>
            <person name="Letendre F."/>
            <person name="LeVine R."/>
            <person name="Lipovsky A."/>
            <person name="Liu X."/>
            <person name="Liu J."/>
            <person name="Liu S."/>
            <person name="Lokyitsang T."/>
            <person name="Lokyitsang Y."/>
            <person name="Lubonja R."/>
            <person name="Lui A."/>
            <person name="MacDonald P."/>
            <person name="Magnisalis V."/>
            <person name="Maru K."/>
            <person name="Matthews C."/>
            <person name="McCusker W."/>
            <person name="McDonough S."/>
            <person name="Mehta T."/>
            <person name="Meldrim J."/>
            <person name="Meneus L."/>
            <person name="Mihai O."/>
            <person name="Mihalev A."/>
            <person name="Mihova T."/>
            <person name="Mittelman R."/>
            <person name="Mlenga V."/>
            <person name="Montmayeur A."/>
            <person name="Mulrain L."/>
            <person name="Navidi A."/>
            <person name="Naylor J."/>
            <person name="Negash T."/>
            <person name="Nguyen T."/>
            <person name="Nguyen N."/>
            <person name="Nicol R."/>
            <person name="Norbu C."/>
            <person name="Norbu N."/>
            <person name="Novod N."/>
            <person name="O'Neill B."/>
            <person name="Osman S."/>
            <person name="Markiewicz E."/>
            <person name="Oyono O.L."/>
            <person name="Patti C."/>
            <person name="Phunkhang P."/>
            <person name="Pierre F."/>
            <person name="Priest M."/>
            <person name="Raghuraman S."/>
            <person name="Rege F."/>
            <person name="Reyes R."/>
            <person name="Rise C."/>
            <person name="Rogov P."/>
            <person name="Ross K."/>
            <person name="Ryan E."/>
            <person name="Settipalli S."/>
            <person name="Shea T."/>
            <person name="Sherpa N."/>
            <person name="Shi L."/>
            <person name="Shih D."/>
            <person name="Sparrow T."/>
            <person name="Spaulding J."/>
            <person name="Stalker J."/>
            <person name="Stange-Thomann N."/>
            <person name="Stavropoulos S."/>
            <person name="Stone C."/>
            <person name="Strader C."/>
            <person name="Tesfaye S."/>
            <person name="Thomson T."/>
            <person name="Thoulutsang Y."/>
            <person name="Thoulutsang D."/>
            <person name="Topham K."/>
            <person name="Topping I."/>
            <person name="Tsamla T."/>
            <person name="Vassiliev H."/>
            <person name="Vo A."/>
            <person name="Wangchuk T."/>
            <person name="Wangdi T."/>
            <person name="Weiand M."/>
            <person name="Wilkinson J."/>
            <person name="Wilson A."/>
            <person name="Yadav S."/>
            <person name="Young G."/>
            <person name="Yu Q."/>
            <person name="Zembek L."/>
            <person name="Zhong D."/>
            <person name="Zimmer A."/>
            <person name="Zwirko Z."/>
            <person name="Jaffe D.B."/>
            <person name="Alvarez P."/>
            <person name="Brockman W."/>
            <person name="Butler J."/>
            <person name="Chin C."/>
            <person name="Gnerre S."/>
            <person name="Grabherr M."/>
            <person name="Kleber M."/>
            <person name="Mauceli E."/>
            <person name="MacCallum I."/>
        </authorList>
    </citation>
    <scope>NUCLEOTIDE SEQUENCE [LARGE SCALE GENOMIC DNA]</scope>
    <source>
        <strain evidence="4">white501</strain>
    </source>
</reference>
<evidence type="ECO:0000259" key="2">
    <source>
        <dbReference type="Pfam" id="PF15300"/>
    </source>
</evidence>
<feature type="region of interest" description="Disordered" evidence="1">
    <location>
        <begin position="165"/>
        <end position="198"/>
    </location>
</feature>
<dbReference type="AlphaFoldDB" id="B4R521"/>
<evidence type="ECO:0000313" key="4">
    <source>
        <dbReference type="Proteomes" id="UP000000304"/>
    </source>
</evidence>
<accession>B4R521</accession>
<keyword evidence="4" id="KW-1185">Reference proteome</keyword>
<proteinExistence type="predicted"/>
<feature type="compositionally biased region" description="Gly residues" evidence="1">
    <location>
        <begin position="1"/>
        <end position="23"/>
    </location>
</feature>
<gene>
    <name evidence="3" type="primary">Dsim\GD16237</name>
    <name evidence="3" type="ORF">Dsim_GD16237</name>
</gene>
<feature type="compositionally biased region" description="Low complexity" evidence="1">
    <location>
        <begin position="54"/>
        <end position="69"/>
    </location>
</feature>
<sequence length="584" mass="58558">MPGMAGMGGGMSGLMLGAGGSGGSSKKLDGTSRGRKRKAGPLPRSFEFRRSSTDSRSSSSSIDSSTTGSAPGSPIPGATSSIPGCDSSLGADGASSSCFDEDSNSNSSFASSTSEASASDSGMSISHSDRLGISFDFNEEETSDQDTPLNGYVHNFINGISDDATAGETEAVPGGTSLPGASSANEPSSTGASPAVSATPATSVIPASNGSEVCSAVAAASSSSISSSASSPGVLYVPLNGLTTHAAYSSNLGGPSSPLDNLSSLGGAAGGGGAGLLGVSKPGSLPLANGYGHGHSSAISPPSPLSLAPLTPLGTSTPAASSSGLSSSSAYFSHNDINDASEISRILQTCHNGTGSGSSVGAGASNSNLNGNGSTDSGGGVSSDDHASLGGNSFDALKRTAGTAGSTAAGNPHYYWASGLNHHNNNTSAAGTAGGSAMSNNHNHRGHNNSSPNKLEVKINSSCGSSPTHNNGGMGSPAQSLPLIFTEEQREAARQHNIELRLQIFRDIRRPGRDYSQLLEHLNLVKGDQDMQSDFVDMCIVESMRFRRHLMASSIQEWWDRKQQLTALGTTEATAGAEQAVAKS</sequence>
<dbReference type="PANTHER" id="PTHR12957">
    <property type="entry name" value="DEAD/H BOX POLYPEPTIDE 26/DICE1-RELATED"/>
    <property type="match status" value="1"/>
</dbReference>
<feature type="compositionally biased region" description="Low complexity" evidence="1">
    <location>
        <begin position="361"/>
        <end position="375"/>
    </location>
</feature>
<dbReference type="InterPro" id="IPR051113">
    <property type="entry name" value="Integrator_subunit6"/>
</dbReference>
<dbReference type="PANTHER" id="PTHR12957:SF2">
    <property type="entry name" value="INTEGRATOR COMPLEX SUBUNIT 6"/>
    <property type="match status" value="1"/>
</dbReference>
<dbReference type="OMA" id="RFRRHLM"/>
<dbReference type="EMBL" id="CM000366">
    <property type="protein sequence ID" value="EDX17170.1"/>
    <property type="molecule type" value="Genomic_DNA"/>
</dbReference>
<feature type="region of interest" description="Disordered" evidence="1">
    <location>
        <begin position="1"/>
        <end position="125"/>
    </location>
</feature>
<dbReference type="GO" id="GO:0034472">
    <property type="term" value="P:snRNA 3'-end processing"/>
    <property type="evidence" value="ECO:0007669"/>
    <property type="project" value="TreeGrafter"/>
</dbReference>
<dbReference type="PhylomeDB" id="B4R521"/>
<feature type="region of interest" description="Disordered" evidence="1">
    <location>
        <begin position="357"/>
        <end position="387"/>
    </location>
</feature>
<feature type="region of interest" description="Disordered" evidence="1">
    <location>
        <begin position="426"/>
        <end position="479"/>
    </location>
</feature>
<name>B4R521_DROSI</name>
<organism evidence="3 4">
    <name type="scientific">Drosophila simulans</name>
    <name type="common">Fruit fly</name>
    <dbReference type="NCBI Taxonomy" id="7240"/>
    <lineage>
        <taxon>Eukaryota</taxon>
        <taxon>Metazoa</taxon>
        <taxon>Ecdysozoa</taxon>
        <taxon>Arthropoda</taxon>
        <taxon>Hexapoda</taxon>
        <taxon>Insecta</taxon>
        <taxon>Pterygota</taxon>
        <taxon>Neoptera</taxon>
        <taxon>Endopterygota</taxon>
        <taxon>Diptera</taxon>
        <taxon>Brachycera</taxon>
        <taxon>Muscomorpha</taxon>
        <taxon>Ephydroidea</taxon>
        <taxon>Drosophilidae</taxon>
        <taxon>Drosophila</taxon>
        <taxon>Sophophora</taxon>
    </lineage>
</organism>
<dbReference type="Pfam" id="PF15300">
    <property type="entry name" value="INT_SG_DDX_CT_C"/>
    <property type="match status" value="1"/>
</dbReference>
<feature type="compositionally biased region" description="Polar residues" evidence="1">
    <location>
        <begin position="459"/>
        <end position="471"/>
    </location>
</feature>
<feature type="domain" description="INTS6/SAGE1/DDX26B/CT45 C-terminal" evidence="2">
    <location>
        <begin position="495"/>
        <end position="557"/>
    </location>
</feature>
<evidence type="ECO:0000313" key="3">
    <source>
        <dbReference type="EMBL" id="EDX17170.1"/>
    </source>
</evidence>
<dbReference type="OrthoDB" id="9449012at2759"/>
<dbReference type="STRING" id="7240.B4R521"/>